<sequence length="142" mass="15491">MRDGALDARNGEEVALGFFDTLSNRGRDFLGLAITHTDLTVAVADNNQSSEAKATSTLNHLGHAVNRYHALEVSTLFRGWATAITTVAAFVAACSACHQLTLVSVVAEVIVIRSRDLLRGRHQPKLQRVLRNGFRHGQTRPC</sequence>
<reference evidence="1" key="1">
    <citation type="submission" date="2020-05" db="EMBL/GenBank/DDBJ databases">
        <authorList>
            <person name="Chiriac C."/>
            <person name="Salcher M."/>
            <person name="Ghai R."/>
            <person name="Kavagutti S V."/>
        </authorList>
    </citation>
    <scope>NUCLEOTIDE SEQUENCE</scope>
</reference>
<evidence type="ECO:0000313" key="1">
    <source>
        <dbReference type="EMBL" id="CAB4534404.1"/>
    </source>
</evidence>
<protein>
    <submittedName>
        <fullName evidence="1">Unannotated protein</fullName>
    </submittedName>
</protein>
<dbReference type="EMBL" id="CAEZSO010000004">
    <property type="protein sequence ID" value="CAB4534404.1"/>
    <property type="molecule type" value="Genomic_DNA"/>
</dbReference>
<proteinExistence type="predicted"/>
<gene>
    <name evidence="1" type="ORF">UFOPK1446_00033</name>
</gene>
<organism evidence="1">
    <name type="scientific">freshwater metagenome</name>
    <dbReference type="NCBI Taxonomy" id="449393"/>
    <lineage>
        <taxon>unclassified sequences</taxon>
        <taxon>metagenomes</taxon>
        <taxon>ecological metagenomes</taxon>
    </lineage>
</organism>
<dbReference type="AlphaFoldDB" id="A0A6J6B6S5"/>
<name>A0A6J6B6S5_9ZZZZ</name>
<accession>A0A6J6B6S5</accession>